<keyword evidence="2" id="KW-1185">Reference proteome</keyword>
<protein>
    <submittedName>
        <fullName evidence="1">Uncharacterized protein</fullName>
    </submittedName>
</protein>
<evidence type="ECO:0000313" key="2">
    <source>
        <dbReference type="Proteomes" id="UP000824890"/>
    </source>
</evidence>
<comment type="caution">
    <text evidence="1">The sequence shown here is derived from an EMBL/GenBank/DDBJ whole genome shotgun (WGS) entry which is preliminary data.</text>
</comment>
<sequence>MDTDEALHHLCHRFSGAYEKRDSEKNRKRTRQGFTSLTPQFQWRVSWEREEEAGGEVGKTMVSRSDLQCGEDDDIELSAKWSDKRWSDEIWITVKIPHVSSMLWLFTRFICLGRGRKKLDESCMDVVIVDMRLGIKCEREEEAGREVGTTMVSRSEFWCGEDNTTSSSRNVDKGCVGVIGVDDSYVDVVVVVMRLGVKCEMMDTDEALHHLCHRFSGAYEKRDSEKNRKRTRQGFTSLTPQFQWRVSWEREEEAGGEVGKTMVSRSDLQCGEDDDIELSAKWSDKRWSDEIWITVKIPHVSSMLWLFTRFICLGRGRKKLDESCMDVVIVDMRLGIKCEREEEAGREVGTTMVSRSEFWCGEDNTTSSSRNVDKGCVGVIGVDDSYVDVVVVVMRLGVKCEMVR</sequence>
<reference evidence="1 2" key="1">
    <citation type="submission" date="2021-05" db="EMBL/GenBank/DDBJ databases">
        <title>Genome Assembly of Synthetic Allotetraploid Brassica napus Reveals Homoeologous Exchanges between Subgenomes.</title>
        <authorList>
            <person name="Davis J.T."/>
        </authorList>
    </citation>
    <scope>NUCLEOTIDE SEQUENCE [LARGE SCALE GENOMIC DNA]</scope>
    <source>
        <strain evidence="2">cv. Da-Ae</strain>
        <tissue evidence="1">Seedling</tissue>
    </source>
</reference>
<evidence type="ECO:0000313" key="1">
    <source>
        <dbReference type="EMBL" id="KAH0873113.1"/>
    </source>
</evidence>
<proteinExistence type="predicted"/>
<gene>
    <name evidence="1" type="ORF">HID58_070475</name>
</gene>
<dbReference type="EMBL" id="JAGKQM010000016">
    <property type="protein sequence ID" value="KAH0873113.1"/>
    <property type="molecule type" value="Genomic_DNA"/>
</dbReference>
<accession>A0ABQ7YYV9</accession>
<dbReference type="Proteomes" id="UP000824890">
    <property type="component" value="Unassembled WGS sequence"/>
</dbReference>
<organism evidence="1 2">
    <name type="scientific">Brassica napus</name>
    <name type="common">Rape</name>
    <dbReference type="NCBI Taxonomy" id="3708"/>
    <lineage>
        <taxon>Eukaryota</taxon>
        <taxon>Viridiplantae</taxon>
        <taxon>Streptophyta</taxon>
        <taxon>Embryophyta</taxon>
        <taxon>Tracheophyta</taxon>
        <taxon>Spermatophyta</taxon>
        <taxon>Magnoliopsida</taxon>
        <taxon>eudicotyledons</taxon>
        <taxon>Gunneridae</taxon>
        <taxon>Pentapetalae</taxon>
        <taxon>rosids</taxon>
        <taxon>malvids</taxon>
        <taxon>Brassicales</taxon>
        <taxon>Brassicaceae</taxon>
        <taxon>Brassiceae</taxon>
        <taxon>Brassica</taxon>
    </lineage>
</organism>
<name>A0ABQ7YYV9_BRANA</name>